<dbReference type="Pfam" id="PF02219">
    <property type="entry name" value="MTHFR"/>
    <property type="match status" value="1"/>
</dbReference>
<dbReference type="SUPFAM" id="SSF51730">
    <property type="entry name" value="FAD-linked oxidoreductase"/>
    <property type="match status" value="1"/>
</dbReference>
<dbReference type="RefSeq" id="WP_368498558.1">
    <property type="nucleotide sequence ID" value="NZ_CP162511.1"/>
</dbReference>
<evidence type="ECO:0000256" key="8">
    <source>
        <dbReference type="RuleBase" id="RU003862"/>
    </source>
</evidence>
<gene>
    <name evidence="9" type="ORF">ABFY20_03480</name>
</gene>
<name>A0AB39BI58_9MICO</name>
<keyword evidence="4 8" id="KW-0285">Flavoprotein</keyword>
<protein>
    <recommendedName>
        <fullName evidence="8">Methylenetetrahydrofolate reductase</fullName>
    </recommendedName>
</protein>
<evidence type="ECO:0000256" key="3">
    <source>
        <dbReference type="ARBA" id="ARBA00006743"/>
    </source>
</evidence>
<dbReference type="PANTHER" id="PTHR45754">
    <property type="entry name" value="METHYLENETETRAHYDROFOLATE REDUCTASE"/>
    <property type="match status" value="1"/>
</dbReference>
<dbReference type="AlphaFoldDB" id="A0AB39BI58"/>
<comment type="catalytic activity">
    <reaction evidence="7">
        <text>(6S)-5-methyl-5,6,7,8-tetrahydrofolate + NAD(+) = (6R)-5,10-methylene-5,6,7,8-tetrahydrofolate + NADH + H(+)</text>
        <dbReference type="Rhea" id="RHEA:19821"/>
        <dbReference type="ChEBI" id="CHEBI:15378"/>
        <dbReference type="ChEBI" id="CHEBI:15636"/>
        <dbReference type="ChEBI" id="CHEBI:18608"/>
        <dbReference type="ChEBI" id="CHEBI:57540"/>
        <dbReference type="ChEBI" id="CHEBI:57945"/>
        <dbReference type="EC" id="1.5.1.54"/>
    </reaction>
    <physiologicalReaction direction="right-to-left" evidence="7">
        <dbReference type="Rhea" id="RHEA:19823"/>
    </physiologicalReaction>
</comment>
<proteinExistence type="inferred from homology"/>
<comment type="cofactor">
    <cofactor evidence="1 8">
        <name>FAD</name>
        <dbReference type="ChEBI" id="CHEBI:57692"/>
    </cofactor>
</comment>
<evidence type="ECO:0000256" key="1">
    <source>
        <dbReference type="ARBA" id="ARBA00001974"/>
    </source>
</evidence>
<sequence length="290" mass="31338">MTDARTFPTDSPPARLLEDFSVEITGKDADTFIASAGSLPPRTRVNVTFLASETLDVRRAAARTVASHGHLPMPHVAARRLASVDELQNSLSAFADDGTSDSLFVIAGDPATPVGPFDGAADVIEAADLRAHAVTRVGISGYPEGHPDIPDSELDAALDRKVQSIRDQGIRGEFITQFGFDTEPVLRWIEYVRAKGIDWPIRVGVPGPAGIKRLISYASRFGVASSAGIAKKYGFSITNLLGTAGPDRFIEELAARYDESSHGDLKLHFYTFGGLKATAEWIQRFQEPTR</sequence>
<comment type="pathway">
    <text evidence="2 8">One-carbon metabolism; tetrahydrofolate interconversion.</text>
</comment>
<evidence type="ECO:0000313" key="9">
    <source>
        <dbReference type="EMBL" id="XDI06169.1"/>
    </source>
</evidence>
<evidence type="ECO:0000256" key="5">
    <source>
        <dbReference type="ARBA" id="ARBA00022827"/>
    </source>
</evidence>
<dbReference type="InterPro" id="IPR003171">
    <property type="entry name" value="Mehydrof_redctse-like"/>
</dbReference>
<dbReference type="GO" id="GO:0009086">
    <property type="term" value="P:methionine biosynthetic process"/>
    <property type="evidence" value="ECO:0007669"/>
    <property type="project" value="TreeGrafter"/>
</dbReference>
<evidence type="ECO:0000256" key="2">
    <source>
        <dbReference type="ARBA" id="ARBA00004777"/>
    </source>
</evidence>
<organism evidence="9">
    <name type="scientific">Herbiconiux sp. A18JL235</name>
    <dbReference type="NCBI Taxonomy" id="3152363"/>
    <lineage>
        <taxon>Bacteria</taxon>
        <taxon>Bacillati</taxon>
        <taxon>Actinomycetota</taxon>
        <taxon>Actinomycetes</taxon>
        <taxon>Micrococcales</taxon>
        <taxon>Microbacteriaceae</taxon>
        <taxon>Herbiconiux</taxon>
    </lineage>
</organism>
<evidence type="ECO:0000256" key="7">
    <source>
        <dbReference type="ARBA" id="ARBA00048628"/>
    </source>
</evidence>
<keyword evidence="5 8" id="KW-0274">FAD</keyword>
<dbReference type="PANTHER" id="PTHR45754:SF3">
    <property type="entry name" value="METHYLENETETRAHYDROFOLATE REDUCTASE (NADPH)"/>
    <property type="match status" value="1"/>
</dbReference>
<comment type="similarity">
    <text evidence="3 8">Belongs to the methylenetetrahydrofolate reductase family.</text>
</comment>
<accession>A0AB39BI58</accession>
<dbReference type="GO" id="GO:0005829">
    <property type="term" value="C:cytosol"/>
    <property type="evidence" value="ECO:0007669"/>
    <property type="project" value="TreeGrafter"/>
</dbReference>
<dbReference type="GO" id="GO:0106312">
    <property type="term" value="F:methylenetetrahydrofolate reductase (NADH) activity"/>
    <property type="evidence" value="ECO:0007669"/>
    <property type="project" value="UniProtKB-EC"/>
</dbReference>
<evidence type="ECO:0000256" key="6">
    <source>
        <dbReference type="ARBA" id="ARBA00023002"/>
    </source>
</evidence>
<keyword evidence="6 8" id="KW-0560">Oxidoreductase</keyword>
<dbReference type="InterPro" id="IPR029041">
    <property type="entry name" value="FAD-linked_oxidoreductase-like"/>
</dbReference>
<reference evidence="9" key="1">
    <citation type="submission" date="2024-05" db="EMBL/GenBank/DDBJ databases">
        <title>Herbiconiux sp. A18JL235.</title>
        <authorList>
            <person name="Zhang G."/>
        </authorList>
    </citation>
    <scope>NUCLEOTIDE SEQUENCE</scope>
    <source>
        <strain evidence="9">A18JL235</strain>
    </source>
</reference>
<dbReference type="Gene3D" id="3.20.20.220">
    <property type="match status" value="1"/>
</dbReference>
<dbReference type="GO" id="GO:0071949">
    <property type="term" value="F:FAD binding"/>
    <property type="evidence" value="ECO:0007669"/>
    <property type="project" value="TreeGrafter"/>
</dbReference>
<evidence type="ECO:0000256" key="4">
    <source>
        <dbReference type="ARBA" id="ARBA00022630"/>
    </source>
</evidence>
<dbReference type="EMBL" id="CP162511">
    <property type="protein sequence ID" value="XDI06169.1"/>
    <property type="molecule type" value="Genomic_DNA"/>
</dbReference>
<dbReference type="GO" id="GO:0035999">
    <property type="term" value="P:tetrahydrofolate interconversion"/>
    <property type="evidence" value="ECO:0007669"/>
    <property type="project" value="TreeGrafter"/>
</dbReference>